<evidence type="ECO:0000313" key="4">
    <source>
        <dbReference type="Proteomes" id="UP000033393"/>
    </source>
</evidence>
<proteinExistence type="predicted"/>
<keyword evidence="2" id="KW-0472">Membrane</keyword>
<accession>A0A0F0GLE4</accession>
<feature type="transmembrane region" description="Helical" evidence="2">
    <location>
        <begin position="138"/>
        <end position="160"/>
    </location>
</feature>
<feature type="transmembrane region" description="Helical" evidence="2">
    <location>
        <begin position="103"/>
        <end position="126"/>
    </location>
</feature>
<gene>
    <name evidence="3" type="ORF">UK23_35585</name>
</gene>
<dbReference type="EMBL" id="JYJG01000327">
    <property type="protein sequence ID" value="KJK42792.1"/>
    <property type="molecule type" value="Genomic_DNA"/>
</dbReference>
<feature type="region of interest" description="Disordered" evidence="1">
    <location>
        <begin position="1"/>
        <end position="20"/>
    </location>
</feature>
<evidence type="ECO:0000313" key="3">
    <source>
        <dbReference type="EMBL" id="KJK42792.1"/>
    </source>
</evidence>
<evidence type="ECO:0000256" key="2">
    <source>
        <dbReference type="SAM" id="Phobius"/>
    </source>
</evidence>
<name>A0A0F0GLE4_LENAE</name>
<dbReference type="Proteomes" id="UP000033393">
    <property type="component" value="Unassembled WGS sequence"/>
</dbReference>
<organism evidence="3 4">
    <name type="scientific">Lentzea aerocolonigenes</name>
    <name type="common">Lechevalieria aerocolonigenes</name>
    <name type="synonym">Saccharothrix aerocolonigenes</name>
    <dbReference type="NCBI Taxonomy" id="68170"/>
    <lineage>
        <taxon>Bacteria</taxon>
        <taxon>Bacillati</taxon>
        <taxon>Actinomycetota</taxon>
        <taxon>Actinomycetes</taxon>
        <taxon>Pseudonocardiales</taxon>
        <taxon>Pseudonocardiaceae</taxon>
        <taxon>Lentzea</taxon>
    </lineage>
</organism>
<dbReference type="PATRIC" id="fig|68170.10.peg.9259"/>
<comment type="caution">
    <text evidence="3">The sequence shown here is derived from an EMBL/GenBank/DDBJ whole genome shotgun (WGS) entry which is preliminary data.</text>
</comment>
<sequence>MAVMAKNSDDTSGSAGSEEAKQWPVVGRSLINYDPDTKTSMHPPMGARPVEYAKSGARWPGLVLVLAGLALCVFALAEWFSILVRFLRRPEPPPAFSELLGPVLPIGVSAGVVHVFAFGVGVLLALVGTAMRRTASGVWWQLALAVLLVAVVVLLTIVMLRGAPFSALLPHFSS</sequence>
<evidence type="ECO:0000256" key="1">
    <source>
        <dbReference type="SAM" id="MobiDB-lite"/>
    </source>
</evidence>
<protein>
    <submittedName>
        <fullName evidence="3">Uncharacterized protein</fullName>
    </submittedName>
</protein>
<keyword evidence="2" id="KW-1133">Transmembrane helix</keyword>
<reference evidence="3 4" key="1">
    <citation type="submission" date="2015-02" db="EMBL/GenBank/DDBJ databases">
        <authorList>
            <person name="Ju K.-S."/>
            <person name="Doroghazi J.R."/>
            <person name="Metcalf W."/>
        </authorList>
    </citation>
    <scope>NUCLEOTIDE SEQUENCE [LARGE SCALE GENOMIC DNA]</scope>
    <source>
        <strain evidence="3 4">NRRL B-16140</strain>
    </source>
</reference>
<feature type="transmembrane region" description="Helical" evidence="2">
    <location>
        <begin position="62"/>
        <end position="83"/>
    </location>
</feature>
<dbReference type="AlphaFoldDB" id="A0A0F0GLE4"/>
<keyword evidence="2" id="KW-0812">Transmembrane</keyword>
<keyword evidence="4" id="KW-1185">Reference proteome</keyword>